<gene>
    <name evidence="1" type="ORF">BIW11_04158</name>
</gene>
<reference evidence="1 2" key="1">
    <citation type="journal article" date="2017" name="Gigascience">
        <title>Draft genome of the honey bee ectoparasitic mite, Tropilaelaps mercedesae, is shaped by the parasitic life history.</title>
        <authorList>
            <person name="Dong X."/>
            <person name="Armstrong S.D."/>
            <person name="Xia D."/>
            <person name="Makepeace B.L."/>
            <person name="Darby A.C."/>
            <person name="Kadowaki T."/>
        </authorList>
    </citation>
    <scope>NUCLEOTIDE SEQUENCE [LARGE SCALE GENOMIC DNA]</scope>
    <source>
        <strain evidence="1">Wuxi-XJTLU</strain>
    </source>
</reference>
<sequence length="57" mass="6557">MQYKNVGCEYFDKFKTFFKAKRRSLFTYSNEMVLNVPPNVPFAALVVHSGLSSPTYS</sequence>
<evidence type="ECO:0000313" key="2">
    <source>
        <dbReference type="Proteomes" id="UP000192247"/>
    </source>
</evidence>
<dbReference type="Proteomes" id="UP000192247">
    <property type="component" value="Unassembled WGS sequence"/>
</dbReference>
<comment type="caution">
    <text evidence="1">The sequence shown here is derived from an EMBL/GenBank/DDBJ whole genome shotgun (WGS) entry which is preliminary data.</text>
</comment>
<proteinExistence type="predicted"/>
<dbReference type="AlphaFoldDB" id="A0A1V9XA59"/>
<accession>A0A1V9XA59</accession>
<name>A0A1V9XA59_9ACAR</name>
<dbReference type="InParanoid" id="A0A1V9XA59"/>
<organism evidence="1 2">
    <name type="scientific">Tropilaelaps mercedesae</name>
    <dbReference type="NCBI Taxonomy" id="418985"/>
    <lineage>
        <taxon>Eukaryota</taxon>
        <taxon>Metazoa</taxon>
        <taxon>Ecdysozoa</taxon>
        <taxon>Arthropoda</taxon>
        <taxon>Chelicerata</taxon>
        <taxon>Arachnida</taxon>
        <taxon>Acari</taxon>
        <taxon>Parasitiformes</taxon>
        <taxon>Mesostigmata</taxon>
        <taxon>Gamasina</taxon>
        <taxon>Dermanyssoidea</taxon>
        <taxon>Laelapidae</taxon>
        <taxon>Tropilaelaps</taxon>
    </lineage>
</organism>
<protein>
    <submittedName>
        <fullName evidence="1">Uncharacterized protein</fullName>
    </submittedName>
</protein>
<dbReference type="EMBL" id="MNPL01017622">
    <property type="protein sequence ID" value="OQR70424.1"/>
    <property type="molecule type" value="Genomic_DNA"/>
</dbReference>
<keyword evidence="2" id="KW-1185">Reference proteome</keyword>
<evidence type="ECO:0000313" key="1">
    <source>
        <dbReference type="EMBL" id="OQR70424.1"/>
    </source>
</evidence>